<gene>
    <name evidence="1" type="ORF">ERUC_LOCUS24185</name>
</gene>
<evidence type="ECO:0000313" key="2">
    <source>
        <dbReference type="Proteomes" id="UP001642260"/>
    </source>
</evidence>
<name>A0ABC8KH85_ERUVS</name>
<keyword evidence="2" id="KW-1185">Reference proteome</keyword>
<dbReference type="Proteomes" id="UP001642260">
    <property type="component" value="Unassembled WGS sequence"/>
</dbReference>
<comment type="caution">
    <text evidence="1">The sequence shown here is derived from an EMBL/GenBank/DDBJ whole genome shotgun (WGS) entry which is preliminary data.</text>
</comment>
<organism evidence="1 2">
    <name type="scientific">Eruca vesicaria subsp. sativa</name>
    <name type="common">Garden rocket</name>
    <name type="synonym">Eruca sativa</name>
    <dbReference type="NCBI Taxonomy" id="29727"/>
    <lineage>
        <taxon>Eukaryota</taxon>
        <taxon>Viridiplantae</taxon>
        <taxon>Streptophyta</taxon>
        <taxon>Embryophyta</taxon>
        <taxon>Tracheophyta</taxon>
        <taxon>Spermatophyta</taxon>
        <taxon>Magnoliopsida</taxon>
        <taxon>eudicotyledons</taxon>
        <taxon>Gunneridae</taxon>
        <taxon>Pentapetalae</taxon>
        <taxon>rosids</taxon>
        <taxon>malvids</taxon>
        <taxon>Brassicales</taxon>
        <taxon>Brassicaceae</taxon>
        <taxon>Brassiceae</taxon>
        <taxon>Eruca</taxon>
    </lineage>
</organism>
<evidence type="ECO:0008006" key="3">
    <source>
        <dbReference type="Google" id="ProtNLM"/>
    </source>
</evidence>
<dbReference type="AlphaFoldDB" id="A0ABC8KH85"/>
<proteinExistence type="predicted"/>
<reference evidence="1 2" key="1">
    <citation type="submission" date="2022-03" db="EMBL/GenBank/DDBJ databases">
        <authorList>
            <person name="Macdonald S."/>
            <person name="Ahmed S."/>
            <person name="Newling K."/>
        </authorList>
    </citation>
    <scope>NUCLEOTIDE SEQUENCE [LARGE SCALE GENOMIC DNA]</scope>
</reference>
<protein>
    <recommendedName>
        <fullName evidence="3">Late expression factor 11</fullName>
    </recommendedName>
</protein>
<evidence type="ECO:0000313" key="1">
    <source>
        <dbReference type="EMBL" id="CAH8358429.1"/>
    </source>
</evidence>
<accession>A0ABC8KH85</accession>
<dbReference type="EMBL" id="CAKOAT010247265">
    <property type="protein sequence ID" value="CAH8358429.1"/>
    <property type="molecule type" value="Genomic_DNA"/>
</dbReference>
<sequence length="90" mass="10649">MTYEYTKRIFEEGIEHQIDKINNTCRCTILDILKVALKDEYEEVQKDPVFRPLLAINDNTLIYSGKIVHSFICKQLKEKIKEESLKETKN</sequence>